<evidence type="ECO:0000259" key="2">
    <source>
        <dbReference type="SMART" id="SM00922"/>
    </source>
</evidence>
<dbReference type="PANTHER" id="PTHR48080">
    <property type="entry name" value="D-GALACTONATE DEHYDRATASE-RELATED"/>
    <property type="match status" value="1"/>
</dbReference>
<dbReference type="SFLD" id="SFLDG00179">
    <property type="entry name" value="mandelate_racemase"/>
    <property type="match status" value="1"/>
</dbReference>
<evidence type="ECO:0000313" key="4">
    <source>
        <dbReference type="Proteomes" id="UP000016944"/>
    </source>
</evidence>
<keyword evidence="3" id="KW-0614">Plasmid</keyword>
<dbReference type="PANTHER" id="PTHR48080:SF2">
    <property type="entry name" value="D-GALACTONATE DEHYDRATASE"/>
    <property type="match status" value="1"/>
</dbReference>
<dbReference type="AlphaFoldDB" id="U4QIF5"/>
<dbReference type="RefSeq" id="WP_022557490.1">
    <property type="nucleotide sequence ID" value="NC_022536.1"/>
</dbReference>
<dbReference type="PATRIC" id="fig|424182.3.peg.5180"/>
<dbReference type="Pfam" id="PF02746">
    <property type="entry name" value="MR_MLE_N"/>
    <property type="match status" value="1"/>
</dbReference>
<feature type="domain" description="Mandelate racemase/muconate lactonizing enzyme C-terminal" evidence="2">
    <location>
        <begin position="140"/>
        <end position="231"/>
    </location>
</feature>
<dbReference type="InterPro" id="IPR013342">
    <property type="entry name" value="Mandelate_racemase_C"/>
</dbReference>
<dbReference type="InterPro" id="IPR036849">
    <property type="entry name" value="Enolase-like_C_sf"/>
</dbReference>
<geneLocation type="plasmid" evidence="3 4">
    <name>IRBL74_p</name>
</geneLocation>
<organism evidence="3 4">
    <name type="scientific">Agrobacterium pusense</name>
    <dbReference type="NCBI Taxonomy" id="648995"/>
    <lineage>
        <taxon>Bacteria</taxon>
        <taxon>Pseudomonadati</taxon>
        <taxon>Pseudomonadota</taxon>
        <taxon>Alphaproteobacteria</taxon>
        <taxon>Hyphomicrobiales</taxon>
        <taxon>Rhizobiaceae</taxon>
        <taxon>Rhizobium/Agrobacterium group</taxon>
        <taxon>Agrobacterium</taxon>
    </lineage>
</organism>
<dbReference type="InterPro" id="IPR013341">
    <property type="entry name" value="Mandelate_racemase_N_dom"/>
</dbReference>
<dbReference type="HOGENOM" id="CLU_030273_3_2_5"/>
<sequence>MKITAIKTFLMHVGAPPEDAPERSNFRGTRNWLFVKVETDEGITGLGECSGWPRVVQTAVADITPLLIGENPANIERLWQKMQTAIMNHGMTGTVGGGAMTGIDMALWDIKGKALNTPVWNLLGGQVRDRIPVYGHANTPEAAFALRERGYSAFKASGLRNPIRHVEKLREAVEDSMDIMIDLHGPPWLTPADAARFARDLEPYNLLFLEDPIAPENLDGYQRIRDAANIPLAAGERMATIFGQRDLIERNLVDVVQPDTGRAGGLTQMKKIAAMAEAHHIMMAPHSGSLGPVGEYAALHLMAAIPNALMLERLEFDWEGRQNTIFPQPKVVDGFIAVPNGAGLGVDIDEEFVARYPTLGNLAIQTNPDSGDYASGTFNEHVYVQTRYNRASIFRGR</sequence>
<evidence type="ECO:0000256" key="1">
    <source>
        <dbReference type="ARBA" id="ARBA00023239"/>
    </source>
</evidence>
<dbReference type="Proteomes" id="UP000016944">
    <property type="component" value="Plasmid IRBL74_p"/>
</dbReference>
<dbReference type="InterPro" id="IPR029017">
    <property type="entry name" value="Enolase-like_N"/>
</dbReference>
<dbReference type="SUPFAM" id="SSF51604">
    <property type="entry name" value="Enolase C-terminal domain-like"/>
    <property type="match status" value="1"/>
</dbReference>
<evidence type="ECO:0000313" key="3">
    <source>
        <dbReference type="EMBL" id="CDI12191.1"/>
    </source>
</evidence>
<gene>
    <name evidence="3" type="ORF">BN877_p0470</name>
</gene>
<dbReference type="InterPro" id="IPR029065">
    <property type="entry name" value="Enolase_C-like"/>
</dbReference>
<dbReference type="SMART" id="SM00922">
    <property type="entry name" value="MR_MLE"/>
    <property type="match status" value="1"/>
</dbReference>
<dbReference type="SFLD" id="SFLDS00001">
    <property type="entry name" value="Enolase"/>
    <property type="match status" value="1"/>
</dbReference>
<dbReference type="Pfam" id="PF13378">
    <property type="entry name" value="MR_MLE_C"/>
    <property type="match status" value="1"/>
</dbReference>
<dbReference type="EMBL" id="HG518324">
    <property type="protein sequence ID" value="CDI12191.1"/>
    <property type="molecule type" value="Genomic_DNA"/>
</dbReference>
<reference evidence="3 4" key="1">
    <citation type="journal article" date="2013" name="Genome Announc.">
        <title>Complete Genome Sequence of the Sesbania Symbiont and Rice Growth-Promoting Endophyte Rhizobium sp. Strain IRBG74.</title>
        <authorList>
            <person name="Crook M.B."/>
            <person name="Mitra S."/>
            <person name="Ane J.M."/>
            <person name="Sadowsky M.J."/>
            <person name="Gyaneshwar P."/>
        </authorList>
    </citation>
    <scope>NUCLEOTIDE SEQUENCE [LARGE SCALE GENOMIC DNA]</scope>
    <source>
        <strain evidence="3 4">IRBG74</strain>
        <plasmid evidence="4">IRBL74_p</plasmid>
    </source>
</reference>
<dbReference type="KEGG" id="rir:BN877_p0470"/>
<dbReference type="GO" id="GO:0016829">
    <property type="term" value="F:lyase activity"/>
    <property type="evidence" value="ECO:0007669"/>
    <property type="project" value="UniProtKB-KW"/>
</dbReference>
<dbReference type="InterPro" id="IPR034593">
    <property type="entry name" value="DgoD-like"/>
</dbReference>
<accession>U4QIF5</accession>
<dbReference type="Gene3D" id="3.20.20.120">
    <property type="entry name" value="Enolase-like C-terminal domain"/>
    <property type="match status" value="1"/>
</dbReference>
<name>U4QIF5_9HYPH</name>
<keyword evidence="1" id="KW-0456">Lyase</keyword>
<dbReference type="Gene3D" id="3.30.390.10">
    <property type="entry name" value="Enolase-like, N-terminal domain"/>
    <property type="match status" value="1"/>
</dbReference>
<protein>
    <submittedName>
        <fullName evidence="3">Racemase protein</fullName>
    </submittedName>
</protein>
<dbReference type="SUPFAM" id="SSF54826">
    <property type="entry name" value="Enolase N-terminal domain-like"/>
    <property type="match status" value="1"/>
</dbReference>
<dbReference type="CDD" id="cd03316">
    <property type="entry name" value="MR_like"/>
    <property type="match status" value="1"/>
</dbReference>
<proteinExistence type="predicted"/>